<sequence length="52" mass="5807">MRGARGEAMKDRRRLAWWTLVIALLVVLAVGTYQALHHEERRPVQSGAPAAP</sequence>
<keyword evidence="2" id="KW-1185">Reference proteome</keyword>
<evidence type="ECO:0000313" key="2">
    <source>
        <dbReference type="Proteomes" id="UP000270530"/>
    </source>
</evidence>
<dbReference type="Proteomes" id="UP000270530">
    <property type="component" value="Chromosome"/>
</dbReference>
<dbReference type="EMBL" id="AP018560">
    <property type="protein sequence ID" value="BBD81279.1"/>
    <property type="molecule type" value="Genomic_DNA"/>
</dbReference>
<evidence type="ECO:0000313" key="1">
    <source>
        <dbReference type="EMBL" id="BBD81279.1"/>
    </source>
</evidence>
<dbReference type="KEGG" id="rbd:ALSL_2655"/>
<dbReference type="AlphaFoldDB" id="A0A2Z6E977"/>
<protein>
    <submittedName>
        <fullName evidence="1">Uncharacterized protein</fullName>
    </submittedName>
</protein>
<accession>A0A2Z6E977</accession>
<reference evidence="2" key="2">
    <citation type="submission" date="2018-06" db="EMBL/GenBank/DDBJ databases">
        <title>Genome sequence of Rhodanobacteraceae bacterium strain Dysh456.</title>
        <authorList>
            <person name="Fukui M."/>
        </authorList>
    </citation>
    <scope>NUCLEOTIDE SEQUENCE [LARGE SCALE GENOMIC DNA]</scope>
    <source>
        <strain evidence="2">Dysh456</strain>
    </source>
</reference>
<organism evidence="1 2">
    <name type="scientific">Aerosticca soli</name>
    <dbReference type="NCBI Taxonomy" id="2010829"/>
    <lineage>
        <taxon>Bacteria</taxon>
        <taxon>Pseudomonadati</taxon>
        <taxon>Pseudomonadota</taxon>
        <taxon>Gammaproteobacteria</taxon>
        <taxon>Lysobacterales</taxon>
        <taxon>Rhodanobacteraceae</taxon>
        <taxon>Aerosticca</taxon>
    </lineage>
</organism>
<name>A0A2Z6E977_9GAMM</name>
<proteinExistence type="predicted"/>
<gene>
    <name evidence="1" type="ORF">ALSL_2655</name>
</gene>
<reference evidence="2" key="1">
    <citation type="submission" date="2018-04" db="EMBL/GenBank/DDBJ databases">
        <authorList>
            <person name="Watanabe M."/>
            <person name="Kojima H."/>
        </authorList>
    </citation>
    <scope>NUCLEOTIDE SEQUENCE [LARGE SCALE GENOMIC DNA]</scope>
    <source>
        <strain evidence="2">Dysh456</strain>
    </source>
</reference>